<reference evidence="2 3" key="1">
    <citation type="submission" date="2014-04" db="EMBL/GenBank/DDBJ databases">
        <authorList>
            <consortium name="DOE Joint Genome Institute"/>
            <person name="Kuo A."/>
            <person name="Kohler A."/>
            <person name="Nagy L.G."/>
            <person name="Floudas D."/>
            <person name="Copeland A."/>
            <person name="Barry K.W."/>
            <person name="Cichocki N."/>
            <person name="Veneault-Fourrey C."/>
            <person name="LaButti K."/>
            <person name="Lindquist E.A."/>
            <person name="Lipzen A."/>
            <person name="Lundell T."/>
            <person name="Morin E."/>
            <person name="Murat C."/>
            <person name="Sun H."/>
            <person name="Tunlid A."/>
            <person name="Henrissat B."/>
            <person name="Grigoriev I.V."/>
            <person name="Hibbett D.S."/>
            <person name="Martin F."/>
            <person name="Nordberg H.P."/>
            <person name="Cantor M.N."/>
            <person name="Hua S.X."/>
        </authorList>
    </citation>
    <scope>NUCLEOTIDE SEQUENCE [LARGE SCALE GENOMIC DNA]</scope>
    <source>
        <strain evidence="2 3">Foug A</strain>
    </source>
</reference>
<protein>
    <submittedName>
        <fullName evidence="2">Uncharacterized protein</fullName>
    </submittedName>
</protein>
<reference evidence="3" key="2">
    <citation type="submission" date="2015-01" db="EMBL/GenBank/DDBJ databases">
        <title>Evolutionary Origins and Diversification of the Mycorrhizal Mutualists.</title>
        <authorList>
            <consortium name="DOE Joint Genome Institute"/>
            <consortium name="Mycorrhizal Genomics Consortium"/>
            <person name="Kohler A."/>
            <person name="Kuo A."/>
            <person name="Nagy L.G."/>
            <person name="Floudas D."/>
            <person name="Copeland A."/>
            <person name="Barry K.W."/>
            <person name="Cichocki N."/>
            <person name="Veneault-Fourrey C."/>
            <person name="LaButti K."/>
            <person name="Lindquist E.A."/>
            <person name="Lipzen A."/>
            <person name="Lundell T."/>
            <person name="Morin E."/>
            <person name="Murat C."/>
            <person name="Riley R."/>
            <person name="Ohm R."/>
            <person name="Sun H."/>
            <person name="Tunlid A."/>
            <person name="Henrissat B."/>
            <person name="Grigoriev I.V."/>
            <person name="Hibbett D.S."/>
            <person name="Martin F."/>
        </authorList>
    </citation>
    <scope>NUCLEOTIDE SEQUENCE [LARGE SCALE GENOMIC DNA]</scope>
    <source>
        <strain evidence="3">Foug A</strain>
    </source>
</reference>
<accession>A0A0C3EQY6</accession>
<gene>
    <name evidence="2" type="ORF">SCLCIDRAFT_154711</name>
</gene>
<dbReference type="EMBL" id="KN822004">
    <property type="protein sequence ID" value="KIM70559.1"/>
    <property type="molecule type" value="Genomic_DNA"/>
</dbReference>
<proteinExistence type="predicted"/>
<name>A0A0C3EQY6_9AGAM</name>
<keyword evidence="1" id="KW-0472">Membrane</keyword>
<keyword evidence="1" id="KW-1133">Transmembrane helix</keyword>
<dbReference type="AlphaFoldDB" id="A0A0C3EQY6"/>
<keyword evidence="3" id="KW-1185">Reference proteome</keyword>
<dbReference type="InParanoid" id="A0A0C3EQY6"/>
<sequence>MKCGHVQSTVFPMAISFSFQILIISLYRVHWQCGSCSTFNCNGRPGIIATSSQRVGLYAHRQKRHWFLGKTVEQLPAWYLLTAPPRVARFNLVDHCYSTANGTVSAKKKKSYTNGSRGCKVVTELGNIHAHESTPTYIRNDTKKRSRMRK</sequence>
<dbReference type="HOGENOM" id="CLU_1741646_0_0_1"/>
<keyword evidence="1" id="KW-0812">Transmembrane</keyword>
<dbReference type="Proteomes" id="UP000053989">
    <property type="component" value="Unassembled WGS sequence"/>
</dbReference>
<evidence type="ECO:0000256" key="1">
    <source>
        <dbReference type="SAM" id="Phobius"/>
    </source>
</evidence>
<evidence type="ECO:0000313" key="2">
    <source>
        <dbReference type="EMBL" id="KIM70559.1"/>
    </source>
</evidence>
<evidence type="ECO:0000313" key="3">
    <source>
        <dbReference type="Proteomes" id="UP000053989"/>
    </source>
</evidence>
<feature type="transmembrane region" description="Helical" evidence="1">
    <location>
        <begin position="12"/>
        <end position="31"/>
    </location>
</feature>
<organism evidence="2 3">
    <name type="scientific">Scleroderma citrinum Foug A</name>
    <dbReference type="NCBI Taxonomy" id="1036808"/>
    <lineage>
        <taxon>Eukaryota</taxon>
        <taxon>Fungi</taxon>
        <taxon>Dikarya</taxon>
        <taxon>Basidiomycota</taxon>
        <taxon>Agaricomycotina</taxon>
        <taxon>Agaricomycetes</taxon>
        <taxon>Agaricomycetidae</taxon>
        <taxon>Boletales</taxon>
        <taxon>Sclerodermatineae</taxon>
        <taxon>Sclerodermataceae</taxon>
        <taxon>Scleroderma</taxon>
    </lineage>
</organism>